<reference evidence="1" key="1">
    <citation type="submission" date="2023-04" db="EMBL/GenBank/DDBJ databases">
        <title>Draft Genome sequencing of Naganishia species isolated from polar environments using Oxford Nanopore Technology.</title>
        <authorList>
            <person name="Leo P."/>
            <person name="Venkateswaran K."/>
        </authorList>
    </citation>
    <scope>NUCLEOTIDE SEQUENCE</scope>
    <source>
        <strain evidence="1">MNA-CCFEE 5261</strain>
    </source>
</reference>
<sequence>MPHMVTEVTNFRGALTTDFRDVGSQLQTAISALREDLECLDGRVERGHERQARKAAQMGTVLGFFTGVLRLIANGVFETRLRLPEENQDGASMLNKGLPGADQGDSSMNEHDTARIVDSSHENNATSSQERSPVNDSETSPIMDPQTHQNEPATNPKSSRAPAYSSLGSLLQAAGHEAESMRVDALAVDVAGVPVQSERPGSHVTRPASFVLEVNHATVSSLWKEWYNGVFGRPSIVAMLERKLPKCEGQRKLFAHRKIIIDEVARLATARSWRRWMNTGPATSYLSITKLQDEIKRKNAEGGCII</sequence>
<proteinExistence type="predicted"/>
<name>A0ACC2W3P1_9TREE</name>
<gene>
    <name evidence="1" type="ORF">QFC19_003392</name>
</gene>
<organism evidence="1 2">
    <name type="scientific">Naganishia cerealis</name>
    <dbReference type="NCBI Taxonomy" id="610337"/>
    <lineage>
        <taxon>Eukaryota</taxon>
        <taxon>Fungi</taxon>
        <taxon>Dikarya</taxon>
        <taxon>Basidiomycota</taxon>
        <taxon>Agaricomycotina</taxon>
        <taxon>Tremellomycetes</taxon>
        <taxon>Filobasidiales</taxon>
        <taxon>Filobasidiaceae</taxon>
        <taxon>Naganishia</taxon>
    </lineage>
</organism>
<dbReference type="Proteomes" id="UP001241377">
    <property type="component" value="Unassembled WGS sequence"/>
</dbReference>
<evidence type="ECO:0000313" key="1">
    <source>
        <dbReference type="EMBL" id="KAJ9105824.1"/>
    </source>
</evidence>
<dbReference type="EMBL" id="JASBWR010000032">
    <property type="protein sequence ID" value="KAJ9105824.1"/>
    <property type="molecule type" value="Genomic_DNA"/>
</dbReference>
<keyword evidence="2" id="KW-1185">Reference proteome</keyword>
<protein>
    <submittedName>
        <fullName evidence="1">Uncharacterized protein</fullName>
    </submittedName>
</protein>
<accession>A0ACC2W3P1</accession>
<evidence type="ECO:0000313" key="2">
    <source>
        <dbReference type="Proteomes" id="UP001241377"/>
    </source>
</evidence>
<comment type="caution">
    <text evidence="1">The sequence shown here is derived from an EMBL/GenBank/DDBJ whole genome shotgun (WGS) entry which is preliminary data.</text>
</comment>